<dbReference type="eggNOG" id="COG3903">
    <property type="taxonomic scope" value="Bacteria"/>
</dbReference>
<evidence type="ECO:0000259" key="1">
    <source>
        <dbReference type="Pfam" id="PF01048"/>
    </source>
</evidence>
<reference evidence="2 3" key="1">
    <citation type="journal article" date="2013" name="Sci. Rep.">
        <title>Extraordinary expansion of a Sorangium cellulosum genome from an alkaline milieu.</title>
        <authorList>
            <person name="Han K."/>
            <person name="Li Z.F."/>
            <person name="Peng R."/>
            <person name="Zhu L.P."/>
            <person name="Zhou T."/>
            <person name="Wang L.G."/>
            <person name="Li S.G."/>
            <person name="Zhang X.B."/>
            <person name="Hu W."/>
            <person name="Wu Z.H."/>
            <person name="Qin N."/>
            <person name="Li Y.Z."/>
        </authorList>
    </citation>
    <scope>NUCLEOTIDE SEQUENCE [LARGE SCALE GENOMIC DNA]</scope>
    <source>
        <strain evidence="2 3">So0157-2</strain>
    </source>
</reference>
<sequence>MASDDWEWAAALARRVTVGIVTALPEERVAMLAMFDRTVSWSFPGRGAGLVYDLGELPADGGGRHVVAVAIADMGTNIAAARGTLLLQHFPGVEAIIMVGIAGGVPNPDDPDEHVRLGDVVVSDRRGVIQYDFLKKTRAAREVRASPRPPHARLLEAVRLLESDALAGNKPWEAHVWLAAKLEGAARPAAARDVLLTSREPFVPVKHPVDGKRSAGQPRIFTGAIASANVLLKDPVWRDRLRDAHRVKAVEMEASGIADATWVHGVGYLVVRGICDYCDRNKNDDWHMYAAVVAAAYVRAVLGRMASWERGDPGPWKRVPRRSSSLRTRRAQAQLSEDVTAPRARGPALPAIEHFVGRTLQVEELAHALLGDPAARIIVLGAGGIGKTTLTLAALHRREVEERYGTRRWFVRLDAAYTADDAARSIREVLGVSSSGDALAEATAALANAPGVLVLDNLETPWERELVATEALLGALAQIPSLRIVASARGGHKPAGVAWSKAIQLAPFSLNTAEVLFGAIASEHAGDARVRPLLAKLGGVPLAIVLLARAAEGDDLDNLAADLRARRTALLERRQATPDRLSSWAASVELSLASRRMTPGARRLGALLAALPGGIAVTDLEVVFAGGRDAARVLSQVGLAFFEGGRLQMLAPIREHMRLVHRAAAEDLDGAIAHYGKLARQLASKTGKDPAAAELARLAAEAPNMRAMSDAAADKGNCEMAWEELMLCIQGIEFNLADVQGAQRELVAIRSYEEMIWSFRLLGSQSAERRAACAGYEAAYLLKIGDIELARSEVEKAYDRYQEAMQIYKQVNDVFGEARAIARQKLAKQAATRHSGRPK</sequence>
<dbReference type="HOGENOM" id="CLU_338857_0_0_7"/>
<dbReference type="RefSeq" id="WP_020737207.1">
    <property type="nucleotide sequence ID" value="NC_021658.1"/>
</dbReference>
<dbReference type="InterPro" id="IPR027417">
    <property type="entry name" value="P-loop_NTPase"/>
</dbReference>
<organism evidence="2 3">
    <name type="scientific">Sorangium cellulosum So0157-2</name>
    <dbReference type="NCBI Taxonomy" id="1254432"/>
    <lineage>
        <taxon>Bacteria</taxon>
        <taxon>Pseudomonadati</taxon>
        <taxon>Myxococcota</taxon>
        <taxon>Polyangia</taxon>
        <taxon>Polyangiales</taxon>
        <taxon>Polyangiaceae</taxon>
        <taxon>Sorangium</taxon>
    </lineage>
</organism>
<dbReference type="InterPro" id="IPR035994">
    <property type="entry name" value="Nucleoside_phosphorylase_sf"/>
</dbReference>
<dbReference type="Pfam" id="PF01048">
    <property type="entry name" value="PNP_UDP_1"/>
    <property type="match status" value="1"/>
</dbReference>
<evidence type="ECO:0000313" key="3">
    <source>
        <dbReference type="Proteomes" id="UP000014803"/>
    </source>
</evidence>
<dbReference type="GO" id="GO:0009116">
    <property type="term" value="P:nucleoside metabolic process"/>
    <property type="evidence" value="ECO:0007669"/>
    <property type="project" value="InterPro"/>
</dbReference>
<dbReference type="GO" id="GO:0003824">
    <property type="term" value="F:catalytic activity"/>
    <property type="evidence" value="ECO:0007669"/>
    <property type="project" value="InterPro"/>
</dbReference>
<dbReference type="STRING" id="1254432.SCE1572_26450"/>
<dbReference type="PATRIC" id="fig|1254432.3.peg.5986"/>
<evidence type="ECO:0000313" key="2">
    <source>
        <dbReference type="EMBL" id="AGP37707.1"/>
    </source>
</evidence>
<dbReference type="Gene3D" id="3.40.50.1580">
    <property type="entry name" value="Nucleoside phosphorylase domain"/>
    <property type="match status" value="1"/>
</dbReference>
<dbReference type="Gene3D" id="3.40.50.300">
    <property type="entry name" value="P-loop containing nucleotide triphosphate hydrolases"/>
    <property type="match status" value="1"/>
</dbReference>
<protein>
    <recommendedName>
        <fullName evidence="1">Nucleoside phosphorylase domain-containing protein</fullName>
    </recommendedName>
</protein>
<dbReference type="eggNOG" id="COG0775">
    <property type="taxonomic scope" value="Bacteria"/>
</dbReference>
<accession>S4XWV6</accession>
<dbReference type="KEGG" id="scu:SCE1572_26450"/>
<gene>
    <name evidence="2" type="ORF">SCE1572_26450</name>
</gene>
<feature type="domain" description="Nucleoside phosphorylase" evidence="1">
    <location>
        <begin position="17"/>
        <end position="299"/>
    </location>
</feature>
<dbReference type="PRINTS" id="PR00364">
    <property type="entry name" value="DISEASERSIST"/>
</dbReference>
<proteinExistence type="predicted"/>
<dbReference type="InterPro" id="IPR053137">
    <property type="entry name" value="NLR-like"/>
</dbReference>
<dbReference type="InterPro" id="IPR000845">
    <property type="entry name" value="Nucleoside_phosphorylase_d"/>
</dbReference>
<dbReference type="SUPFAM" id="SSF52540">
    <property type="entry name" value="P-loop containing nucleoside triphosphate hydrolases"/>
    <property type="match status" value="1"/>
</dbReference>
<dbReference type="EMBL" id="CP003969">
    <property type="protein sequence ID" value="AGP37707.1"/>
    <property type="molecule type" value="Genomic_DNA"/>
</dbReference>
<dbReference type="AlphaFoldDB" id="S4XWV6"/>
<dbReference type="SUPFAM" id="SSF53167">
    <property type="entry name" value="Purine and uridine phosphorylases"/>
    <property type="match status" value="1"/>
</dbReference>
<dbReference type="PANTHER" id="PTHR46082">
    <property type="entry name" value="ATP/GTP-BINDING PROTEIN-RELATED"/>
    <property type="match status" value="1"/>
</dbReference>
<name>S4XWV6_SORCE</name>
<dbReference type="Proteomes" id="UP000014803">
    <property type="component" value="Chromosome"/>
</dbReference>
<dbReference type="PANTHER" id="PTHR46082:SF6">
    <property type="entry name" value="AAA+ ATPASE DOMAIN-CONTAINING PROTEIN-RELATED"/>
    <property type="match status" value="1"/>
</dbReference>
<dbReference type="OrthoDB" id="5479143at2"/>